<dbReference type="Gene3D" id="2.40.160.210">
    <property type="entry name" value="Acyl-CoA thioesterase, double hotdog domain"/>
    <property type="match status" value="1"/>
</dbReference>
<dbReference type="PANTHER" id="PTHR38110:SF1">
    <property type="entry name" value="THIOESTERASE DOMAIN-CONTAINING PROTEIN"/>
    <property type="match status" value="1"/>
</dbReference>
<dbReference type="InterPro" id="IPR042171">
    <property type="entry name" value="Acyl-CoA_hotdog"/>
</dbReference>
<dbReference type="Pfam" id="PF20789">
    <property type="entry name" value="4HBT_3C"/>
    <property type="match status" value="1"/>
</dbReference>
<dbReference type="SUPFAM" id="SSF54637">
    <property type="entry name" value="Thioesterase/thiol ester dehydrase-isomerase"/>
    <property type="match status" value="2"/>
</dbReference>
<accession>A0AAN7AEM1</accession>
<dbReference type="AlphaFoldDB" id="A0AAN7AEM1"/>
<reference evidence="3" key="1">
    <citation type="journal article" date="2023" name="Mol. Phylogenet. Evol.">
        <title>Genome-scale phylogeny and comparative genomics of the fungal order Sordariales.</title>
        <authorList>
            <person name="Hensen N."/>
            <person name="Bonometti L."/>
            <person name="Westerberg I."/>
            <person name="Brannstrom I.O."/>
            <person name="Guillou S."/>
            <person name="Cros-Aarteil S."/>
            <person name="Calhoun S."/>
            <person name="Haridas S."/>
            <person name="Kuo A."/>
            <person name="Mondo S."/>
            <person name="Pangilinan J."/>
            <person name="Riley R."/>
            <person name="LaButti K."/>
            <person name="Andreopoulos B."/>
            <person name="Lipzen A."/>
            <person name="Chen C."/>
            <person name="Yan M."/>
            <person name="Daum C."/>
            <person name="Ng V."/>
            <person name="Clum A."/>
            <person name="Steindorff A."/>
            <person name="Ohm R.A."/>
            <person name="Martin F."/>
            <person name="Silar P."/>
            <person name="Natvig D.O."/>
            <person name="Lalanne C."/>
            <person name="Gautier V."/>
            <person name="Ament-Velasquez S.L."/>
            <person name="Kruys A."/>
            <person name="Hutchinson M.I."/>
            <person name="Powell A.J."/>
            <person name="Barry K."/>
            <person name="Miller A.N."/>
            <person name="Grigoriev I.V."/>
            <person name="Debuchy R."/>
            <person name="Gladieux P."/>
            <person name="Hiltunen Thoren M."/>
            <person name="Johannesson H."/>
        </authorList>
    </citation>
    <scope>NUCLEOTIDE SEQUENCE</scope>
    <source>
        <strain evidence="3">PSN309</strain>
    </source>
</reference>
<dbReference type="Proteomes" id="UP001302126">
    <property type="component" value="Unassembled WGS sequence"/>
</dbReference>
<proteinExistence type="predicted"/>
<dbReference type="Pfam" id="PF13622">
    <property type="entry name" value="4HBT_3"/>
    <property type="match status" value="1"/>
</dbReference>
<organism evidence="3 4">
    <name type="scientific">Podospora australis</name>
    <dbReference type="NCBI Taxonomy" id="1536484"/>
    <lineage>
        <taxon>Eukaryota</taxon>
        <taxon>Fungi</taxon>
        <taxon>Dikarya</taxon>
        <taxon>Ascomycota</taxon>
        <taxon>Pezizomycotina</taxon>
        <taxon>Sordariomycetes</taxon>
        <taxon>Sordariomycetidae</taxon>
        <taxon>Sordariales</taxon>
        <taxon>Podosporaceae</taxon>
        <taxon>Podospora</taxon>
    </lineage>
</organism>
<gene>
    <name evidence="3" type="ORF">QBC35DRAFT_84185</name>
</gene>
<name>A0AAN7AEM1_9PEZI</name>
<dbReference type="InterPro" id="IPR049449">
    <property type="entry name" value="TesB_ACOT8-like_N"/>
</dbReference>
<dbReference type="EMBL" id="MU864524">
    <property type="protein sequence ID" value="KAK4183774.1"/>
    <property type="molecule type" value="Genomic_DNA"/>
</dbReference>
<feature type="domain" description="Acyl-CoA thioesterase-like N-terminal HotDog" evidence="1">
    <location>
        <begin position="27"/>
        <end position="105"/>
    </location>
</feature>
<dbReference type="InterPro" id="IPR049450">
    <property type="entry name" value="ACOT8-like_C"/>
</dbReference>
<dbReference type="CDD" id="cd03440">
    <property type="entry name" value="hot_dog"/>
    <property type="match status" value="1"/>
</dbReference>
<keyword evidence="4" id="KW-1185">Reference proteome</keyword>
<evidence type="ECO:0000313" key="4">
    <source>
        <dbReference type="Proteomes" id="UP001302126"/>
    </source>
</evidence>
<dbReference type="InterPro" id="IPR052389">
    <property type="entry name" value="Sec_Metab_Biosynth-Assoc"/>
</dbReference>
<protein>
    <submittedName>
        <fullName evidence="3">Thioesterase-like superfamily-domain-containing protein</fullName>
    </submittedName>
</protein>
<comment type="caution">
    <text evidence="3">The sequence shown here is derived from an EMBL/GenBank/DDBJ whole genome shotgun (WGS) entry which is preliminary data.</text>
</comment>
<dbReference type="InterPro" id="IPR029069">
    <property type="entry name" value="HotDog_dom_sf"/>
</dbReference>
<evidence type="ECO:0000259" key="1">
    <source>
        <dbReference type="Pfam" id="PF13622"/>
    </source>
</evidence>
<reference evidence="3" key="2">
    <citation type="submission" date="2023-05" db="EMBL/GenBank/DDBJ databases">
        <authorList>
            <consortium name="Lawrence Berkeley National Laboratory"/>
            <person name="Steindorff A."/>
            <person name="Hensen N."/>
            <person name="Bonometti L."/>
            <person name="Westerberg I."/>
            <person name="Brannstrom I.O."/>
            <person name="Guillou S."/>
            <person name="Cros-Aarteil S."/>
            <person name="Calhoun S."/>
            <person name="Haridas S."/>
            <person name="Kuo A."/>
            <person name="Mondo S."/>
            <person name="Pangilinan J."/>
            <person name="Riley R."/>
            <person name="Labutti K."/>
            <person name="Andreopoulos B."/>
            <person name="Lipzen A."/>
            <person name="Chen C."/>
            <person name="Yanf M."/>
            <person name="Daum C."/>
            <person name="Ng V."/>
            <person name="Clum A."/>
            <person name="Ohm R."/>
            <person name="Martin F."/>
            <person name="Silar P."/>
            <person name="Natvig D."/>
            <person name="Lalanne C."/>
            <person name="Gautier V."/>
            <person name="Ament-Velasquez S.L."/>
            <person name="Kruys A."/>
            <person name="Hutchinson M.I."/>
            <person name="Powell A.J."/>
            <person name="Barry K."/>
            <person name="Miller A.N."/>
            <person name="Grigoriev I.V."/>
            <person name="Debuchy R."/>
            <person name="Gladieux P."/>
            <person name="Thoren M.H."/>
            <person name="Johannesson H."/>
        </authorList>
    </citation>
    <scope>NUCLEOTIDE SEQUENCE</scope>
    <source>
        <strain evidence="3">PSN309</strain>
    </source>
</reference>
<feature type="domain" description="Acyl-CoA thioesterase-like C-terminal" evidence="2">
    <location>
        <begin position="187"/>
        <end position="305"/>
    </location>
</feature>
<evidence type="ECO:0000259" key="2">
    <source>
        <dbReference type="Pfam" id="PF20789"/>
    </source>
</evidence>
<dbReference type="PANTHER" id="PTHR38110">
    <property type="entry name" value="CHROMOSOME 23, WHOLE GENOME SHOTGUN SEQUENCE"/>
    <property type="match status" value="1"/>
</dbReference>
<evidence type="ECO:0000313" key="3">
    <source>
        <dbReference type="EMBL" id="KAK4183774.1"/>
    </source>
</evidence>
<sequence>MSQELVSFSEAVKVQQLDSHTYKVNLHDSYCIGSVPNGGYTASCLLEAARLHLASRGQPDPMTAHFQFINRTEVGPAVIIISDVKPGRQLSVVHLTLYQRGLLYQAPWITKESTRIEIVAYLTMTNLSKERGLTLPTIWKMSPEPPAPSPKDFDLLKQDKDPYWAEFDLSSAQGPNDYRRCMNNCYFYFPRGRPQVDKSVIDLWMRFKCDKFTNSSLGFVADAWPYVVEAYRPAKGNKPFGANEVFWYPTVVMSLDLKRPLPESGVEWLRLRMQSKEIRNGRLDLEVLVTDQEGQLVAISNQVNLILGSERNTGARSHDKGKI</sequence>